<name>A1HRH9_9FIRM</name>
<evidence type="ECO:0000313" key="3">
    <source>
        <dbReference type="EMBL" id="EAX47310.1"/>
    </source>
</evidence>
<keyword evidence="4" id="KW-1185">Reference proteome</keyword>
<dbReference type="Proteomes" id="UP000005139">
    <property type="component" value="Unassembled WGS sequence"/>
</dbReference>
<dbReference type="SUPFAM" id="SSF89447">
    <property type="entry name" value="AbrB/MazE/MraZ-like"/>
    <property type="match status" value="1"/>
</dbReference>
<dbReference type="OrthoDB" id="9811597at2"/>
<gene>
    <name evidence="3" type="ORF">TcarDRAFT_1328</name>
</gene>
<dbReference type="eggNOG" id="ENOG5034BS8">
    <property type="taxonomic scope" value="Bacteria"/>
</dbReference>
<dbReference type="GO" id="GO:0003677">
    <property type="term" value="F:DNA binding"/>
    <property type="evidence" value="ECO:0007669"/>
    <property type="project" value="UniProtKB-UniRule"/>
</dbReference>
<reference evidence="3 4" key="1">
    <citation type="submission" date="2007-01" db="EMBL/GenBank/DDBJ databases">
        <title>Annotation of the draft genome assembly of Thermosinus carboxydivorans Nor1.</title>
        <authorList>
            <consortium name="US DOE Joint Genome Institute (JGI-ORNL)"/>
            <person name="Larimer F."/>
            <person name="Land M."/>
            <person name="Hauser L."/>
        </authorList>
    </citation>
    <scope>NUCLEOTIDE SEQUENCE [LARGE SCALE GENOMIC DNA]</scope>
    <source>
        <strain evidence="3 4">Nor1</strain>
    </source>
</reference>
<dbReference type="PROSITE" id="PS51740">
    <property type="entry name" value="SPOVT_ABRB"/>
    <property type="match status" value="1"/>
</dbReference>
<evidence type="ECO:0000256" key="1">
    <source>
        <dbReference type="PROSITE-ProRule" id="PRU01076"/>
    </source>
</evidence>
<dbReference type="InterPro" id="IPR007159">
    <property type="entry name" value="SpoVT-AbrB_dom"/>
</dbReference>
<protein>
    <submittedName>
        <fullName evidence="3">Transcriptional regulator, AbrB family</fullName>
    </submittedName>
</protein>
<dbReference type="SMART" id="SM00966">
    <property type="entry name" value="SpoVT_AbrB"/>
    <property type="match status" value="1"/>
</dbReference>
<dbReference type="Pfam" id="PF04014">
    <property type="entry name" value="MazE_antitoxin"/>
    <property type="match status" value="1"/>
</dbReference>
<accession>A1HRH9</accession>
<dbReference type="EMBL" id="AAWL01000011">
    <property type="protein sequence ID" value="EAX47310.1"/>
    <property type="molecule type" value="Genomic_DNA"/>
</dbReference>
<feature type="domain" description="SpoVT-AbrB" evidence="2">
    <location>
        <begin position="3"/>
        <end position="51"/>
    </location>
</feature>
<comment type="caution">
    <text evidence="3">The sequence shown here is derived from an EMBL/GenBank/DDBJ whole genome shotgun (WGS) entry which is preliminary data.</text>
</comment>
<dbReference type="InterPro" id="IPR037914">
    <property type="entry name" value="SpoVT-AbrB_sf"/>
</dbReference>
<evidence type="ECO:0000313" key="4">
    <source>
        <dbReference type="Proteomes" id="UP000005139"/>
    </source>
</evidence>
<evidence type="ECO:0000259" key="2">
    <source>
        <dbReference type="PROSITE" id="PS51740"/>
    </source>
</evidence>
<dbReference type="Gene3D" id="2.10.260.10">
    <property type="match status" value="1"/>
</dbReference>
<reference evidence="3 4" key="2">
    <citation type="submission" date="2007-01" db="EMBL/GenBank/DDBJ databases">
        <title>Sequencing of the draft genome and assembly of Thermosinus carboxydivorans Nor1.</title>
        <authorList>
            <consortium name="US DOE Joint Genome Institute (JGI-PGF)"/>
            <person name="Copeland A."/>
            <person name="Lucas S."/>
            <person name="Lapidus A."/>
            <person name="Barry K."/>
            <person name="Glavina del Rio T."/>
            <person name="Dalin E."/>
            <person name="Tice H."/>
            <person name="Bruce D."/>
            <person name="Pitluck S."/>
            <person name="Richardson P."/>
        </authorList>
    </citation>
    <scope>NUCLEOTIDE SEQUENCE [LARGE SCALE GENOMIC DNA]</scope>
    <source>
        <strain evidence="3 4">Nor1</strain>
    </source>
</reference>
<dbReference type="RefSeq" id="WP_007289637.1">
    <property type="nucleotide sequence ID" value="NZ_AAWL01000011.1"/>
</dbReference>
<keyword evidence="1" id="KW-0238">DNA-binding</keyword>
<proteinExistence type="predicted"/>
<dbReference type="NCBIfam" id="TIGR01439">
    <property type="entry name" value="lp_hng_hel_AbrB"/>
    <property type="match status" value="1"/>
</dbReference>
<sequence>MTEFRIPVSSQGQITLPKPVRERLGIKSGKPSRVTIHVRGDGAVVIEPEPTVDSLFGILKPASPVKPANIYEIREALVHERMRTLGYASKAD</sequence>
<dbReference type="AlphaFoldDB" id="A1HRH9"/>
<organism evidence="3 4">
    <name type="scientific">Thermosinus carboxydivorans Nor1</name>
    <dbReference type="NCBI Taxonomy" id="401526"/>
    <lineage>
        <taxon>Bacteria</taxon>
        <taxon>Bacillati</taxon>
        <taxon>Bacillota</taxon>
        <taxon>Negativicutes</taxon>
        <taxon>Selenomonadales</taxon>
        <taxon>Sporomusaceae</taxon>
        <taxon>Thermosinus</taxon>
    </lineage>
</organism>